<evidence type="ECO:0000256" key="1">
    <source>
        <dbReference type="SAM" id="Phobius"/>
    </source>
</evidence>
<feature type="transmembrane region" description="Helical" evidence="1">
    <location>
        <begin position="372"/>
        <end position="389"/>
    </location>
</feature>
<gene>
    <name evidence="2" type="ORF">CLV71_106334</name>
</gene>
<dbReference type="EMBL" id="SOCP01000006">
    <property type="protein sequence ID" value="TDV50988.1"/>
    <property type="molecule type" value="Genomic_DNA"/>
</dbReference>
<feature type="transmembrane region" description="Helical" evidence="1">
    <location>
        <begin position="32"/>
        <end position="51"/>
    </location>
</feature>
<organism evidence="2 3">
    <name type="scientific">Actinophytocola oryzae</name>
    <dbReference type="NCBI Taxonomy" id="502181"/>
    <lineage>
        <taxon>Bacteria</taxon>
        <taxon>Bacillati</taxon>
        <taxon>Actinomycetota</taxon>
        <taxon>Actinomycetes</taxon>
        <taxon>Pseudonocardiales</taxon>
        <taxon>Pseudonocardiaceae</taxon>
    </lineage>
</organism>
<name>A0A4R7VNR6_9PSEU</name>
<keyword evidence="1" id="KW-1133">Transmembrane helix</keyword>
<proteinExistence type="predicted"/>
<comment type="caution">
    <text evidence="2">The sequence shown here is derived from an EMBL/GenBank/DDBJ whole genome shotgun (WGS) entry which is preliminary data.</text>
</comment>
<feature type="transmembrane region" description="Helical" evidence="1">
    <location>
        <begin position="396"/>
        <end position="413"/>
    </location>
</feature>
<feature type="transmembrane region" description="Helical" evidence="1">
    <location>
        <begin position="273"/>
        <end position="299"/>
    </location>
</feature>
<feature type="transmembrane region" description="Helical" evidence="1">
    <location>
        <begin position="320"/>
        <end position="340"/>
    </location>
</feature>
<feature type="transmembrane region" description="Helical" evidence="1">
    <location>
        <begin position="214"/>
        <end position="231"/>
    </location>
</feature>
<keyword evidence="3" id="KW-1185">Reference proteome</keyword>
<feature type="transmembrane region" description="Helical" evidence="1">
    <location>
        <begin position="433"/>
        <end position="450"/>
    </location>
</feature>
<evidence type="ECO:0000313" key="3">
    <source>
        <dbReference type="Proteomes" id="UP000294927"/>
    </source>
</evidence>
<dbReference type="AlphaFoldDB" id="A0A4R7VNR6"/>
<dbReference type="Proteomes" id="UP000294927">
    <property type="component" value="Unassembled WGS sequence"/>
</dbReference>
<accession>A0A4R7VNR6</accession>
<dbReference type="InterPro" id="IPR046671">
    <property type="entry name" value="DUF6541"/>
</dbReference>
<dbReference type="RefSeq" id="WP_133904195.1">
    <property type="nucleotide sequence ID" value="NZ_SOCP01000006.1"/>
</dbReference>
<feature type="transmembrane region" description="Helical" evidence="1">
    <location>
        <begin position="58"/>
        <end position="81"/>
    </location>
</feature>
<evidence type="ECO:0000313" key="2">
    <source>
        <dbReference type="EMBL" id="TDV50988.1"/>
    </source>
</evidence>
<sequence>MPEVLLVLLYAAVLLVPGGILAALAGLRGWTLAAMAPLLTYTVAGLAGPWSQALGIRWSFLTFLGWWAVFAVVVFAVRWFSGKGTPSVQLWPWRAQAGVIACMAAATFISVFVVVKGMGGLSTTPQDWDAVWHANSIRWIADTGEGGLYAPGQLNWYESSAGMFYPNGYHLVAALVYSISGNSVVEVLNSHTIFIPAIVALSMVAVVRRFNGRAVVAGLSALLIVSTAAFYDNLWRGPLLPFETGLALTPLAVILVADLLDTEGSWRVRLRPALVLALGMAGLICVHSSTAFGMVFFVLPMLVMRWVREPKRIAREVGTLVVVGVVVGALAIVELLGMLGSGQGVSDVDWPASETASQAVGDVLMWGHAQQFPQWWLGVALVIGLVTYRRLGDLRWLGAVAAIFGLLFVVAAAYDTSWSLSLTRPWWNDRWRLIALTAIPLCVIAAHGLAEAQRVVAGWAVRLPKLPAARLAAAGVVVLVAALLTSGFYVNRNEQRMSINTKGQAVTAAKLAGYEELGKIVPAGERVLNDRGDGSVWMYAVAGVLPVAGHYDATLTGPEANLLANRFNKYETDPKVREAVRNLHVGYVILGRGFLRPGVTRQPGLRDLDRLDVLEKVYQNSDVVIYKIKTASDA</sequence>
<keyword evidence="1" id="KW-0472">Membrane</keyword>
<feature type="transmembrane region" description="Helical" evidence="1">
    <location>
        <begin position="93"/>
        <end position="115"/>
    </location>
</feature>
<dbReference type="Pfam" id="PF20176">
    <property type="entry name" value="DUF6541"/>
    <property type="match status" value="1"/>
</dbReference>
<reference evidence="2 3" key="1">
    <citation type="submission" date="2019-03" db="EMBL/GenBank/DDBJ databases">
        <title>Genomic Encyclopedia of Archaeal and Bacterial Type Strains, Phase II (KMG-II): from individual species to whole genera.</title>
        <authorList>
            <person name="Goeker M."/>
        </authorList>
    </citation>
    <scope>NUCLEOTIDE SEQUENCE [LARGE SCALE GENOMIC DNA]</scope>
    <source>
        <strain evidence="2 3">DSM 45499</strain>
    </source>
</reference>
<dbReference type="OrthoDB" id="3251757at2"/>
<evidence type="ECO:0008006" key="4">
    <source>
        <dbReference type="Google" id="ProtNLM"/>
    </source>
</evidence>
<feature type="transmembrane region" description="Helical" evidence="1">
    <location>
        <begin position="191"/>
        <end position="207"/>
    </location>
</feature>
<keyword evidence="1" id="KW-0812">Transmembrane</keyword>
<feature type="transmembrane region" description="Helical" evidence="1">
    <location>
        <begin position="471"/>
        <end position="490"/>
    </location>
</feature>
<protein>
    <recommendedName>
        <fullName evidence="4">4-amino-4-deoxy-L-arabinose transferase-like glycosyltransferase</fullName>
    </recommendedName>
</protein>